<evidence type="ECO:0000313" key="4">
    <source>
        <dbReference type="Proteomes" id="UP001321492"/>
    </source>
</evidence>
<evidence type="ECO:0000313" key="3">
    <source>
        <dbReference type="EMBL" id="MDJ1158388.1"/>
    </source>
</evidence>
<proteinExistence type="predicted"/>
<protein>
    <submittedName>
        <fullName evidence="3">Molybdopterin-binding protein</fullName>
    </submittedName>
</protein>
<dbReference type="Proteomes" id="UP001321492">
    <property type="component" value="Unassembled WGS sequence"/>
</dbReference>
<evidence type="ECO:0000259" key="2">
    <source>
        <dbReference type="SMART" id="SM00852"/>
    </source>
</evidence>
<name>A0ABT7AG86_9HYPH</name>
<organism evidence="3 4">
    <name type="scientific">Chelatococcus albus</name>
    <dbReference type="NCBI Taxonomy" id="3047466"/>
    <lineage>
        <taxon>Bacteria</taxon>
        <taxon>Pseudomonadati</taxon>
        <taxon>Pseudomonadota</taxon>
        <taxon>Alphaproteobacteria</taxon>
        <taxon>Hyphomicrobiales</taxon>
        <taxon>Chelatococcaceae</taxon>
        <taxon>Chelatococcus</taxon>
    </lineage>
</organism>
<feature type="region of interest" description="Disordered" evidence="1">
    <location>
        <begin position="331"/>
        <end position="354"/>
    </location>
</feature>
<gene>
    <name evidence="3" type="ORF">QNA08_09100</name>
</gene>
<dbReference type="RefSeq" id="WP_283740390.1">
    <property type="nucleotide sequence ID" value="NZ_JASJEV010000005.1"/>
</dbReference>
<dbReference type="CDD" id="cd03522">
    <property type="entry name" value="MoeA_like"/>
    <property type="match status" value="1"/>
</dbReference>
<dbReference type="EMBL" id="JASJEV010000005">
    <property type="protein sequence ID" value="MDJ1158388.1"/>
    <property type="molecule type" value="Genomic_DNA"/>
</dbReference>
<dbReference type="InterPro" id="IPR036425">
    <property type="entry name" value="MoaB/Mog-like_dom_sf"/>
</dbReference>
<dbReference type="SMART" id="SM00852">
    <property type="entry name" value="MoCF_biosynth"/>
    <property type="match status" value="1"/>
</dbReference>
<dbReference type="SUPFAM" id="SSF53218">
    <property type="entry name" value="Molybdenum cofactor biosynthesis proteins"/>
    <property type="match status" value="1"/>
</dbReference>
<comment type="caution">
    <text evidence="3">The sequence shown here is derived from an EMBL/GenBank/DDBJ whole genome shotgun (WGS) entry which is preliminary data.</text>
</comment>
<accession>A0ABT7AG86</accession>
<keyword evidence="4" id="KW-1185">Reference proteome</keyword>
<feature type="domain" description="MoaB/Mog" evidence="2">
    <location>
        <begin position="171"/>
        <end position="304"/>
    </location>
</feature>
<sequence>MKFGPLVVDEAEGAIAAHSVRVDGLAIKKGKRLTAEDVMHLRAHGVATVTVARLEPGDVGEDEAALSLAGAIAGPGVRVEAPFTGRSNLFAGEAGVLVALREAIDAINTVDEAVTVATLPAYKPVVAGEMVATVKIIPYAISGEVLQRAEDAARAAGPALSVAPYRLRSVGVVSTRLPGLKESVIDKTLGVLTERLAPSGAGITEEYRTPHEAGALAAELTRLARSGVDLLVVFGASAVADRKDVVPAAIEAAGGRVHHLGMPVDPGNLLLIGELAGKPVIGAPGCARSPKENGFDWVLHRLLAGLAVTRADIMALGVGGLLMEIVSRPQPRAGGAQMEEDGEPAASPAGREQP</sequence>
<dbReference type="Gene3D" id="3.40.980.10">
    <property type="entry name" value="MoaB/Mog-like domain"/>
    <property type="match status" value="1"/>
</dbReference>
<dbReference type="InterPro" id="IPR001453">
    <property type="entry name" value="MoaB/Mog_dom"/>
</dbReference>
<evidence type="ECO:0000256" key="1">
    <source>
        <dbReference type="SAM" id="MobiDB-lite"/>
    </source>
</evidence>
<reference evidence="3 4" key="1">
    <citation type="submission" date="2023-05" db="EMBL/GenBank/DDBJ databases">
        <title>Chelatococcus sp. nov., a moderately thermophilic bacterium isolated from hot spring microbial mat.</title>
        <authorList>
            <person name="Hu C.-J."/>
            <person name="Li W.-J."/>
        </authorList>
    </citation>
    <scope>NUCLEOTIDE SEQUENCE [LARGE SCALE GENOMIC DNA]</scope>
    <source>
        <strain evidence="3 4">SYSU G07232</strain>
    </source>
</reference>